<dbReference type="InterPro" id="IPR036286">
    <property type="entry name" value="LexA/Signal_pep-like_sf"/>
</dbReference>
<keyword evidence="6" id="KW-1185">Reference proteome</keyword>
<dbReference type="CDD" id="cd06529">
    <property type="entry name" value="S24_LexA-like"/>
    <property type="match status" value="1"/>
</dbReference>
<dbReference type="InterPro" id="IPR015927">
    <property type="entry name" value="Peptidase_S24_S26A/B/C"/>
</dbReference>
<dbReference type="SUPFAM" id="SSF51306">
    <property type="entry name" value="LexA/Signal peptidase"/>
    <property type="match status" value="1"/>
</dbReference>
<evidence type="ECO:0000256" key="3">
    <source>
        <dbReference type="ARBA" id="ARBA00023163"/>
    </source>
</evidence>
<evidence type="ECO:0000313" key="6">
    <source>
        <dbReference type="Proteomes" id="UP000237889"/>
    </source>
</evidence>
<dbReference type="EMBL" id="CP027668">
    <property type="protein sequence ID" value="AVO46307.1"/>
    <property type="molecule type" value="Genomic_DNA"/>
</dbReference>
<dbReference type="Gene3D" id="2.10.109.10">
    <property type="entry name" value="Umud Fragment, subunit A"/>
    <property type="match status" value="1"/>
</dbReference>
<dbReference type="GO" id="GO:0003677">
    <property type="term" value="F:DNA binding"/>
    <property type="evidence" value="ECO:0007669"/>
    <property type="project" value="UniProtKB-KW"/>
</dbReference>
<proteinExistence type="predicted"/>
<evidence type="ECO:0000259" key="4">
    <source>
        <dbReference type="Pfam" id="PF00717"/>
    </source>
</evidence>
<name>A0A2S0NE25_9HYPH</name>
<keyword evidence="1" id="KW-0805">Transcription regulation</keyword>
<dbReference type="RefSeq" id="WP_106749648.1">
    <property type="nucleotide sequence ID" value="NZ_CP027668.1"/>
</dbReference>
<dbReference type="PANTHER" id="PTHR40661">
    <property type="match status" value="1"/>
</dbReference>
<feature type="domain" description="Peptidase S24/S26A/S26B/S26C" evidence="4">
    <location>
        <begin position="85"/>
        <end position="203"/>
    </location>
</feature>
<dbReference type="PANTHER" id="PTHR40661:SF3">
    <property type="entry name" value="FELS-1 PROPHAGE TRANSCRIPTIONAL REGULATOR"/>
    <property type="match status" value="1"/>
</dbReference>
<dbReference type="AlphaFoldDB" id="A0A2S0NE25"/>
<keyword evidence="2 5" id="KW-0238">DNA-binding</keyword>
<evidence type="ECO:0000256" key="1">
    <source>
        <dbReference type="ARBA" id="ARBA00023015"/>
    </source>
</evidence>
<dbReference type="KEGG" id="phr:C6569_15275"/>
<dbReference type="OrthoDB" id="9792157at2"/>
<evidence type="ECO:0000313" key="5">
    <source>
        <dbReference type="EMBL" id="AVO46307.1"/>
    </source>
</evidence>
<sequence>MFSHADIWAAIDRLAETNGLSASGLAKRAGLDATTFNKSKRVMLDGRERWPSTESVAKALNATGTSFGEFVSLVGGSRMSTRPLPILGFAQAGAGGYFDAGGFPAGNGWDEVSFPDMPEEAIYALEIQGDSMLPVYRDGDRIVVSPTAPIRRGDRVVVQTAEGEIMAKELKRQTNKTIELTSLNQDHGDRSFPVSDIAWMARIMWVSQ</sequence>
<reference evidence="5 6" key="1">
    <citation type="submission" date="2018-03" db="EMBL/GenBank/DDBJ databases">
        <title>Genome sequencing of Phreatobacter sp.</title>
        <authorList>
            <person name="Kim S.-J."/>
            <person name="Heo J."/>
            <person name="Kwon S.-W."/>
        </authorList>
    </citation>
    <scope>NUCLEOTIDE SEQUENCE [LARGE SCALE GENOMIC DNA]</scope>
    <source>
        <strain evidence="5 6">S-12</strain>
    </source>
</reference>
<protein>
    <submittedName>
        <fullName evidence="5">DNA-binding protein</fullName>
    </submittedName>
</protein>
<accession>A0A2S0NE25</accession>
<gene>
    <name evidence="5" type="ORF">C6569_15275</name>
</gene>
<keyword evidence="3" id="KW-0804">Transcription</keyword>
<dbReference type="Pfam" id="PF00717">
    <property type="entry name" value="Peptidase_S24"/>
    <property type="match status" value="1"/>
</dbReference>
<evidence type="ECO:0000256" key="2">
    <source>
        <dbReference type="ARBA" id="ARBA00023125"/>
    </source>
</evidence>
<dbReference type="InterPro" id="IPR039418">
    <property type="entry name" value="LexA-like"/>
</dbReference>
<organism evidence="5 6">
    <name type="scientific">Phreatobacter cathodiphilus</name>
    <dbReference type="NCBI Taxonomy" id="1868589"/>
    <lineage>
        <taxon>Bacteria</taxon>
        <taxon>Pseudomonadati</taxon>
        <taxon>Pseudomonadota</taxon>
        <taxon>Alphaproteobacteria</taxon>
        <taxon>Hyphomicrobiales</taxon>
        <taxon>Phreatobacteraceae</taxon>
        <taxon>Phreatobacter</taxon>
    </lineage>
</organism>
<dbReference type="Proteomes" id="UP000237889">
    <property type="component" value="Chromosome"/>
</dbReference>